<proteinExistence type="predicted"/>
<comment type="caution">
    <text evidence="1">The sequence shown here is derived from an EMBL/GenBank/DDBJ whole genome shotgun (WGS) entry which is preliminary data.</text>
</comment>
<evidence type="ECO:0000313" key="2">
    <source>
        <dbReference type="Proteomes" id="UP000028643"/>
    </source>
</evidence>
<dbReference type="Proteomes" id="UP000028643">
    <property type="component" value="Unassembled WGS sequence"/>
</dbReference>
<dbReference type="PATRIC" id="fig|317.174.peg.5519"/>
<organism evidence="1 2">
    <name type="scientific">Pseudomonas syringae</name>
    <dbReference type="NCBI Taxonomy" id="317"/>
    <lineage>
        <taxon>Bacteria</taxon>
        <taxon>Pseudomonadati</taxon>
        <taxon>Pseudomonadota</taxon>
        <taxon>Gammaproteobacteria</taxon>
        <taxon>Pseudomonadales</taxon>
        <taxon>Pseudomonadaceae</taxon>
        <taxon>Pseudomonas</taxon>
    </lineage>
</organism>
<name>A0A085UQY2_PSESX</name>
<protein>
    <submittedName>
        <fullName evidence="1">Uncharacterized protein</fullName>
    </submittedName>
</protein>
<sequence>MWDNKEVVRKSFSTPIDVSELFAHIPMAELTEGSHGLFYTVIFSSGNENSSAPPITVTVDKTPPVLAGSKDPLIFPPDLLGNKVTARYLEDHGNKLPATVPTYDLPKPGDTIFLYWETSPVGSLLASEKTLTQADMSLDLEFDGDMIVDSGDGTRYATYEVQDRAGNLSVLSRAQTLTVDAQPVPLLMPSVEKSLPAGGGTGTLDPLLVTDGAVVVVPEEIDLQPTDVVTVYWSGFVASATHETSTPIEAGGLKFAIPSTAIPGNIGTDRQVEVYYTVTRTGRKVETSEKYSLTILPIADGRFPKLKCDQAIGTGLPTLSLSSVPAGADFSITPWVYVKAGQKMHMWAQGVDKSGVDLDFDIFVERPLTPGEESGGVSAVLVRSFLEQLKVNEQFWVDIEVSFDEGESYLNFRRENVLLVE</sequence>
<dbReference type="EMBL" id="JPQT01000144">
    <property type="protein sequence ID" value="KFE45595.1"/>
    <property type="molecule type" value="Genomic_DNA"/>
</dbReference>
<reference evidence="1 2" key="1">
    <citation type="submission" date="2014-07" db="EMBL/GenBank/DDBJ databases">
        <title>Draft Genome Sequences of Environmental Pseudomonas syringae strains.</title>
        <authorList>
            <person name="Baltrus D.A."/>
            <person name="Berge O."/>
            <person name="Morris C."/>
        </authorList>
    </citation>
    <scope>NUCLEOTIDE SEQUENCE [LARGE SCALE GENOMIC DNA]</scope>
    <source>
        <strain evidence="1 2">CEB003</strain>
    </source>
</reference>
<evidence type="ECO:0000313" key="1">
    <source>
        <dbReference type="EMBL" id="KFE45595.1"/>
    </source>
</evidence>
<accession>A0A085UQY2</accession>
<gene>
    <name evidence="1" type="ORF">IV02_27025</name>
</gene>
<dbReference type="AlphaFoldDB" id="A0A085UQY2"/>